<dbReference type="PANTHER" id="PTHR22878">
    <property type="entry name" value="DYNEIN HEAVY CHAIN 6, AXONEMAL-LIKE-RELATED"/>
    <property type="match status" value="1"/>
</dbReference>
<feature type="non-terminal residue" evidence="2">
    <location>
        <position position="1"/>
    </location>
</feature>
<dbReference type="InterPro" id="IPR027417">
    <property type="entry name" value="P-loop_NTPase"/>
</dbReference>
<protein>
    <recommendedName>
        <fullName evidence="1">Dynein heavy chain ATP-binding dynein motor region domain-containing protein</fullName>
    </recommendedName>
</protein>
<dbReference type="InterPro" id="IPR035706">
    <property type="entry name" value="AAA_9"/>
</dbReference>
<gene>
    <name evidence="2" type="ORF">M9458_032903</name>
</gene>
<reference evidence="2 3" key="1">
    <citation type="submission" date="2024-05" db="EMBL/GenBank/DDBJ databases">
        <title>Genome sequencing and assembly of Indian major carp, Cirrhinus mrigala (Hamilton, 1822).</title>
        <authorList>
            <person name="Mohindra V."/>
            <person name="Chowdhury L.M."/>
            <person name="Lal K."/>
            <person name="Jena J.K."/>
        </authorList>
    </citation>
    <scope>NUCLEOTIDE SEQUENCE [LARGE SCALE GENOMIC DNA]</scope>
    <source>
        <strain evidence="2">CM1030</strain>
        <tissue evidence="2">Blood</tissue>
    </source>
</reference>
<dbReference type="Pfam" id="PF12781">
    <property type="entry name" value="AAA_9"/>
    <property type="match status" value="1"/>
</dbReference>
<dbReference type="AlphaFoldDB" id="A0ABD0PEW0"/>
<comment type="caution">
    <text evidence="2">The sequence shown here is derived from an EMBL/GenBank/DDBJ whole genome shotgun (WGS) entry which is preliminary data.</text>
</comment>
<dbReference type="PANTHER" id="PTHR22878:SF69">
    <property type="entry name" value="DYNEIN HEAVY CHAIN"/>
    <property type="match status" value="1"/>
</dbReference>
<proteinExistence type="predicted"/>
<evidence type="ECO:0000313" key="3">
    <source>
        <dbReference type="Proteomes" id="UP001529510"/>
    </source>
</evidence>
<name>A0ABD0PEW0_CIRMR</name>
<sequence>TPIPLTDGLDPVLTLTDQATVAGWQNQGLPADRLSVENAAILMASQRWPLIVDPQQQASKWIRNLYGPNLRVLQYGQKG</sequence>
<dbReference type="Gene3D" id="3.40.50.300">
    <property type="entry name" value="P-loop containing nucleotide triphosphate hydrolases"/>
    <property type="match status" value="1"/>
</dbReference>
<feature type="domain" description="Dynein heavy chain ATP-binding dynein motor region" evidence="1">
    <location>
        <begin position="23"/>
        <end position="77"/>
    </location>
</feature>
<evidence type="ECO:0000259" key="1">
    <source>
        <dbReference type="Pfam" id="PF12781"/>
    </source>
</evidence>
<accession>A0ABD0PEW0</accession>
<organism evidence="2 3">
    <name type="scientific">Cirrhinus mrigala</name>
    <name type="common">Mrigala</name>
    <dbReference type="NCBI Taxonomy" id="683832"/>
    <lineage>
        <taxon>Eukaryota</taxon>
        <taxon>Metazoa</taxon>
        <taxon>Chordata</taxon>
        <taxon>Craniata</taxon>
        <taxon>Vertebrata</taxon>
        <taxon>Euteleostomi</taxon>
        <taxon>Actinopterygii</taxon>
        <taxon>Neopterygii</taxon>
        <taxon>Teleostei</taxon>
        <taxon>Ostariophysi</taxon>
        <taxon>Cypriniformes</taxon>
        <taxon>Cyprinidae</taxon>
        <taxon>Labeoninae</taxon>
        <taxon>Labeonini</taxon>
        <taxon>Cirrhinus</taxon>
    </lineage>
</organism>
<dbReference type="InterPro" id="IPR026983">
    <property type="entry name" value="DHC"/>
</dbReference>
<keyword evidence="3" id="KW-1185">Reference proteome</keyword>
<evidence type="ECO:0000313" key="2">
    <source>
        <dbReference type="EMBL" id="KAL0172592.1"/>
    </source>
</evidence>
<dbReference type="Proteomes" id="UP001529510">
    <property type="component" value="Unassembled WGS sequence"/>
</dbReference>
<dbReference type="EMBL" id="JAMKFB020000016">
    <property type="protein sequence ID" value="KAL0172592.1"/>
    <property type="molecule type" value="Genomic_DNA"/>
</dbReference>